<reference evidence="9" key="2">
    <citation type="journal article" date="2021" name="PeerJ">
        <title>Extensive microbial diversity within the chicken gut microbiome revealed by metagenomics and culture.</title>
        <authorList>
            <person name="Gilroy R."/>
            <person name="Ravi A."/>
            <person name="Getino M."/>
            <person name="Pursley I."/>
            <person name="Horton D.L."/>
            <person name="Alikhan N.F."/>
            <person name="Baker D."/>
            <person name="Gharbi K."/>
            <person name="Hall N."/>
            <person name="Watson M."/>
            <person name="Adriaenssens E.M."/>
            <person name="Foster-Nyarko E."/>
            <person name="Jarju S."/>
            <person name="Secka A."/>
            <person name="Antonio M."/>
            <person name="Oren A."/>
            <person name="Chaudhuri R.R."/>
            <person name="La Ragione R."/>
            <person name="Hildebrand F."/>
            <person name="Pallen M.J."/>
        </authorList>
    </citation>
    <scope>NUCLEOTIDE SEQUENCE</scope>
    <source>
        <strain evidence="9">ChiHcec3-11533</strain>
    </source>
</reference>
<dbReference type="PROSITE" id="PS00211">
    <property type="entry name" value="ABC_TRANSPORTER_1"/>
    <property type="match status" value="1"/>
</dbReference>
<dbReference type="GO" id="GO:0005524">
    <property type="term" value="F:ATP binding"/>
    <property type="evidence" value="ECO:0007669"/>
    <property type="project" value="UniProtKB-KW"/>
</dbReference>
<name>A0A9D1LBS2_9FIRM</name>
<feature type="domain" description="ABC transporter" evidence="8">
    <location>
        <begin position="7"/>
        <end position="254"/>
    </location>
</feature>
<proteinExistence type="inferred from homology"/>
<comment type="caution">
    <text evidence="9">The sequence shown here is derived from an EMBL/GenBank/DDBJ whole genome shotgun (WGS) entry which is preliminary data.</text>
</comment>
<dbReference type="Proteomes" id="UP000824072">
    <property type="component" value="Unassembled WGS sequence"/>
</dbReference>
<gene>
    <name evidence="9" type="ORF">IAB02_05120</name>
</gene>
<evidence type="ECO:0000256" key="1">
    <source>
        <dbReference type="ARBA" id="ARBA00004202"/>
    </source>
</evidence>
<dbReference type="SMART" id="SM00382">
    <property type="entry name" value="AAA"/>
    <property type="match status" value="1"/>
</dbReference>
<dbReference type="PANTHER" id="PTHR43297">
    <property type="entry name" value="OLIGOPEPTIDE TRANSPORT ATP-BINDING PROTEIN APPD"/>
    <property type="match status" value="1"/>
</dbReference>
<evidence type="ECO:0000256" key="6">
    <source>
        <dbReference type="ARBA" id="ARBA00022840"/>
    </source>
</evidence>
<dbReference type="Pfam" id="PF00005">
    <property type="entry name" value="ABC_tran"/>
    <property type="match status" value="1"/>
</dbReference>
<reference evidence="9" key="1">
    <citation type="submission" date="2020-10" db="EMBL/GenBank/DDBJ databases">
        <authorList>
            <person name="Gilroy R."/>
        </authorList>
    </citation>
    <scope>NUCLEOTIDE SEQUENCE</scope>
    <source>
        <strain evidence="9">ChiHcec3-11533</strain>
    </source>
</reference>
<evidence type="ECO:0000313" key="10">
    <source>
        <dbReference type="Proteomes" id="UP000824072"/>
    </source>
</evidence>
<dbReference type="FunFam" id="3.40.50.300:FF:000016">
    <property type="entry name" value="Oligopeptide ABC transporter ATP-binding component"/>
    <property type="match status" value="1"/>
</dbReference>
<dbReference type="InterPro" id="IPR017871">
    <property type="entry name" value="ABC_transporter-like_CS"/>
</dbReference>
<dbReference type="AlphaFoldDB" id="A0A9D1LBS2"/>
<dbReference type="SUPFAM" id="SSF52540">
    <property type="entry name" value="P-loop containing nucleoside triphosphate hydrolases"/>
    <property type="match status" value="1"/>
</dbReference>
<dbReference type="Gene3D" id="3.40.50.300">
    <property type="entry name" value="P-loop containing nucleotide triphosphate hydrolases"/>
    <property type="match status" value="1"/>
</dbReference>
<dbReference type="GO" id="GO:0005886">
    <property type="term" value="C:plasma membrane"/>
    <property type="evidence" value="ECO:0007669"/>
    <property type="project" value="UniProtKB-SubCell"/>
</dbReference>
<dbReference type="InterPro" id="IPR050388">
    <property type="entry name" value="ABC_Ni/Peptide_Import"/>
</dbReference>
<dbReference type="NCBIfam" id="TIGR01727">
    <property type="entry name" value="oligo_HPY"/>
    <property type="match status" value="1"/>
</dbReference>
<keyword evidence="6 9" id="KW-0067">ATP-binding</keyword>
<evidence type="ECO:0000259" key="8">
    <source>
        <dbReference type="PROSITE" id="PS50893"/>
    </source>
</evidence>
<dbReference type="InterPro" id="IPR003593">
    <property type="entry name" value="AAA+_ATPase"/>
</dbReference>
<accession>A0A9D1LBS2</accession>
<evidence type="ECO:0000256" key="7">
    <source>
        <dbReference type="ARBA" id="ARBA00023136"/>
    </source>
</evidence>
<evidence type="ECO:0000256" key="5">
    <source>
        <dbReference type="ARBA" id="ARBA00022741"/>
    </source>
</evidence>
<protein>
    <submittedName>
        <fullName evidence="9">ABC transporter ATP-binding protein</fullName>
    </submittedName>
</protein>
<evidence type="ECO:0000256" key="4">
    <source>
        <dbReference type="ARBA" id="ARBA00022475"/>
    </source>
</evidence>
<dbReference type="InterPro" id="IPR013563">
    <property type="entry name" value="Oligopep_ABC_C"/>
</dbReference>
<dbReference type="PROSITE" id="PS50893">
    <property type="entry name" value="ABC_TRANSPORTER_2"/>
    <property type="match status" value="1"/>
</dbReference>
<sequence>MEQLLNVRHLKTYFKLTEGTVRAVDDISFSLRRGEALGVAGETGSGKSVTVKSLMRTLPSYAQLSAEEISLEGMDMLSLSNSQLQSILGKKISMVFQNPTSFINPLFTIGKQMSDVIRCHEKATKAEALARAREMLVLVGMPDPDAVLKQYPFQMSGGMIQRVMIALSLSCNPSLLIADEPTTALDVTIQAQILKLLGEVKARTGGLILITHNLAIISEICDRIAVMYAGKIVETGAVSRVMRAPRHPYTKGLMAAIPRLTDASHKLTSIPGNIPNMISPPEGCRFSPRCAYATEECRRVQPETIECEDNHQVACHAVAEGRI</sequence>
<keyword evidence="3" id="KW-0813">Transport</keyword>
<keyword evidence="7" id="KW-0472">Membrane</keyword>
<dbReference type="CDD" id="cd03257">
    <property type="entry name" value="ABC_NikE_OppD_transporters"/>
    <property type="match status" value="1"/>
</dbReference>
<dbReference type="Pfam" id="PF08352">
    <property type="entry name" value="oligo_HPY"/>
    <property type="match status" value="1"/>
</dbReference>
<keyword evidence="5" id="KW-0547">Nucleotide-binding</keyword>
<dbReference type="GO" id="GO:0016887">
    <property type="term" value="F:ATP hydrolysis activity"/>
    <property type="evidence" value="ECO:0007669"/>
    <property type="project" value="InterPro"/>
</dbReference>
<organism evidence="9 10">
    <name type="scientific">Candidatus Pullichristensenella excrementigallinarum</name>
    <dbReference type="NCBI Taxonomy" id="2840907"/>
    <lineage>
        <taxon>Bacteria</taxon>
        <taxon>Bacillati</taxon>
        <taxon>Bacillota</taxon>
        <taxon>Clostridia</taxon>
        <taxon>Candidatus Pullichristensenella</taxon>
    </lineage>
</organism>
<dbReference type="InterPro" id="IPR003439">
    <property type="entry name" value="ABC_transporter-like_ATP-bd"/>
</dbReference>
<evidence type="ECO:0000313" key="9">
    <source>
        <dbReference type="EMBL" id="HIU33924.1"/>
    </source>
</evidence>
<dbReference type="GO" id="GO:0015833">
    <property type="term" value="P:peptide transport"/>
    <property type="evidence" value="ECO:0007669"/>
    <property type="project" value="InterPro"/>
</dbReference>
<comment type="subcellular location">
    <subcellularLocation>
        <location evidence="1">Cell membrane</location>
        <topology evidence="1">Peripheral membrane protein</topology>
    </subcellularLocation>
</comment>
<evidence type="ECO:0000256" key="2">
    <source>
        <dbReference type="ARBA" id="ARBA00005417"/>
    </source>
</evidence>
<comment type="similarity">
    <text evidence="2">Belongs to the ABC transporter superfamily.</text>
</comment>
<dbReference type="InterPro" id="IPR027417">
    <property type="entry name" value="P-loop_NTPase"/>
</dbReference>
<evidence type="ECO:0000256" key="3">
    <source>
        <dbReference type="ARBA" id="ARBA00022448"/>
    </source>
</evidence>
<keyword evidence="4" id="KW-1003">Cell membrane</keyword>
<dbReference type="PANTHER" id="PTHR43297:SF2">
    <property type="entry name" value="DIPEPTIDE TRANSPORT ATP-BINDING PROTEIN DPPD"/>
    <property type="match status" value="1"/>
</dbReference>
<dbReference type="EMBL" id="DVMU01000112">
    <property type="protein sequence ID" value="HIU33924.1"/>
    <property type="molecule type" value="Genomic_DNA"/>
</dbReference>